<feature type="domain" description="DUF5615" evidence="1">
    <location>
        <begin position="3"/>
        <end position="109"/>
    </location>
</feature>
<proteinExistence type="predicted"/>
<evidence type="ECO:0000313" key="2">
    <source>
        <dbReference type="EMBL" id="MBC8431291.1"/>
    </source>
</evidence>
<reference evidence="2 3" key="1">
    <citation type="submission" date="2020-08" db="EMBL/GenBank/DDBJ databases">
        <title>Bridging the membrane lipid divide: bacteria of the FCB group superphylum have the potential to synthesize archaeal ether lipids.</title>
        <authorList>
            <person name="Villanueva L."/>
            <person name="Von Meijenfeldt F.A.B."/>
            <person name="Westbye A.B."/>
            <person name="Yadav S."/>
            <person name="Hopmans E.C."/>
            <person name="Dutilh B.E."/>
            <person name="Sinninghe Damste J.S."/>
        </authorList>
    </citation>
    <scope>NUCLEOTIDE SEQUENCE [LARGE SCALE GENOMIC DNA]</scope>
    <source>
        <strain evidence="2">NIOZ-UU17</strain>
    </source>
</reference>
<comment type="caution">
    <text evidence="2">The sequence shown here is derived from an EMBL/GenBank/DDBJ whole genome shotgun (WGS) entry which is preliminary data.</text>
</comment>
<dbReference type="Proteomes" id="UP000605201">
    <property type="component" value="Unassembled WGS sequence"/>
</dbReference>
<dbReference type="Pfam" id="PF18480">
    <property type="entry name" value="DUF5615"/>
    <property type="match status" value="1"/>
</dbReference>
<name>A0A8J6NZK3_9BACT</name>
<accession>A0A8J6NZK3</accession>
<dbReference type="EMBL" id="JACNIG010000128">
    <property type="protein sequence ID" value="MBC8431291.1"/>
    <property type="molecule type" value="Genomic_DNA"/>
</dbReference>
<organism evidence="2 3">
    <name type="scientific">Candidatus Desulfatibia vada</name>
    <dbReference type="NCBI Taxonomy" id="2841696"/>
    <lineage>
        <taxon>Bacteria</taxon>
        <taxon>Pseudomonadati</taxon>
        <taxon>Thermodesulfobacteriota</taxon>
        <taxon>Desulfobacteria</taxon>
        <taxon>Desulfobacterales</taxon>
        <taxon>Desulfobacterales incertae sedis</taxon>
        <taxon>Candidatus Desulfatibia</taxon>
    </lineage>
</organism>
<gene>
    <name evidence="2" type="ORF">H8D96_05170</name>
</gene>
<protein>
    <submittedName>
        <fullName evidence="2">DUF5615 family PIN-like protein</fullName>
    </submittedName>
</protein>
<dbReference type="InterPro" id="IPR041049">
    <property type="entry name" value="DUF5615"/>
</dbReference>
<dbReference type="AlphaFoldDB" id="A0A8J6NZK3"/>
<evidence type="ECO:0000259" key="1">
    <source>
        <dbReference type="Pfam" id="PF18480"/>
    </source>
</evidence>
<sequence length="112" mass="12620">MSRLLADENFPLPVVEKLRQLGHDVLTVQEAGRGNQQFPDNEVLSLASAGERAVMTLNRKHFVRLHQVSTKHAGIIVCTVDLDYDGQAHRIHQAVKSYTTLERLLIRVNRPA</sequence>
<evidence type="ECO:0000313" key="3">
    <source>
        <dbReference type="Proteomes" id="UP000605201"/>
    </source>
</evidence>